<evidence type="ECO:0000256" key="4">
    <source>
        <dbReference type="ARBA" id="ARBA00022989"/>
    </source>
</evidence>
<dbReference type="EMBL" id="JBBPHU010000010">
    <property type="protein sequence ID" value="KAK7512749.1"/>
    <property type="molecule type" value="Genomic_DNA"/>
</dbReference>
<evidence type="ECO:0000256" key="6">
    <source>
        <dbReference type="SAM" id="MobiDB-lite"/>
    </source>
</evidence>
<reference evidence="9 10" key="1">
    <citation type="submission" date="2024-04" db="EMBL/GenBank/DDBJ databases">
        <title>Phyllosticta paracitricarpa is synonymous to the EU quarantine fungus P. citricarpa based on phylogenomic analyses.</title>
        <authorList>
            <consortium name="Lawrence Berkeley National Laboratory"/>
            <person name="Van Ingen-Buijs V.A."/>
            <person name="Van Westerhoven A.C."/>
            <person name="Haridas S."/>
            <person name="Skiadas P."/>
            <person name="Martin F."/>
            <person name="Groenewald J.Z."/>
            <person name="Crous P.W."/>
            <person name="Seidl M.F."/>
        </authorList>
    </citation>
    <scope>NUCLEOTIDE SEQUENCE [LARGE SCALE GENOMIC DNA]</scope>
    <source>
        <strain evidence="9 10">CBS 123371</strain>
    </source>
</reference>
<proteinExistence type="inferred from homology"/>
<dbReference type="Gene3D" id="1.20.1740.10">
    <property type="entry name" value="Amino acid/polyamine transporter I"/>
    <property type="match status" value="1"/>
</dbReference>
<dbReference type="Pfam" id="PF01490">
    <property type="entry name" value="Aa_trans"/>
    <property type="match status" value="1"/>
</dbReference>
<evidence type="ECO:0000313" key="9">
    <source>
        <dbReference type="EMBL" id="KAK7512749.1"/>
    </source>
</evidence>
<feature type="region of interest" description="Disordered" evidence="6">
    <location>
        <begin position="1"/>
        <end position="31"/>
    </location>
</feature>
<evidence type="ECO:0000256" key="2">
    <source>
        <dbReference type="ARBA" id="ARBA00008066"/>
    </source>
</evidence>
<feature type="transmembrane region" description="Helical" evidence="7">
    <location>
        <begin position="170"/>
        <end position="186"/>
    </location>
</feature>
<comment type="caution">
    <text evidence="9">The sequence shown here is derived from an EMBL/GenBank/DDBJ whole genome shotgun (WGS) entry which is preliminary data.</text>
</comment>
<dbReference type="InterPro" id="IPR013057">
    <property type="entry name" value="AA_transpt_TM"/>
</dbReference>
<gene>
    <name evidence="9" type="ORF">IWZ03DRAFT_38259</name>
</gene>
<feature type="compositionally biased region" description="Basic and acidic residues" evidence="6">
    <location>
        <begin position="1"/>
        <end position="19"/>
    </location>
</feature>
<accession>A0ABR1KD95</accession>
<comment type="subcellular location">
    <subcellularLocation>
        <location evidence="1">Membrane</location>
        <topology evidence="1">Multi-pass membrane protein</topology>
    </subcellularLocation>
</comment>
<protein>
    <submittedName>
        <fullName evidence="9">Transmembrane amino acid transporter protein-domain-containing protein</fullName>
    </submittedName>
</protein>
<feature type="transmembrane region" description="Helical" evidence="7">
    <location>
        <begin position="381"/>
        <end position="405"/>
    </location>
</feature>
<evidence type="ECO:0000256" key="5">
    <source>
        <dbReference type="ARBA" id="ARBA00023136"/>
    </source>
</evidence>
<keyword evidence="4 7" id="KW-1133">Transmembrane helix</keyword>
<sequence length="462" mass="49761">MEAPEKIRQPDDMTKEKESSFTPENDSEAAPTFKVEGDVSGDVFGDEASAEVKYKTMAWWQAGMVMIAENISLGILSLPAVMASIGLGPGLIVLLGLACVTSYSGYLYYDFKMKYPFINNVADVGGVIFGPWGQELVGLAYNIFNIFCMASHFLTFMICFNVITEHGTCTLVWGAVAVVVFFLFLIPRTLKNVSYFSIASALSIGSAVVLTMIALGVSPRPGAHIIGFNHPSFPAGMLQTTNVVFAFACHNSFPALISELKDPRDFPKSLALLQIVNTILYVIVAVVVYRYAGEMVSTPALGSTGFVVRKVAYGIALPTIIIAGVIFGHLSCKSFYLRIFKGTPYLHSRGFVATASWLGIDAAVCVVSFIIAASIPNFSNLLGFVSSLFASLFSYALGGIMWLHVYKGSYFNGWKRIVNFVASIILILIGCAICGLGLYASGKAMHDDSSGASWSCADNSQS</sequence>
<dbReference type="PANTHER" id="PTHR22950">
    <property type="entry name" value="AMINO ACID TRANSPORTER"/>
    <property type="match status" value="1"/>
</dbReference>
<evidence type="ECO:0000256" key="7">
    <source>
        <dbReference type="SAM" id="Phobius"/>
    </source>
</evidence>
<evidence type="ECO:0000256" key="3">
    <source>
        <dbReference type="ARBA" id="ARBA00022692"/>
    </source>
</evidence>
<feature type="transmembrane region" description="Helical" evidence="7">
    <location>
        <begin position="269"/>
        <end position="291"/>
    </location>
</feature>
<feature type="transmembrane region" description="Helical" evidence="7">
    <location>
        <begin position="63"/>
        <end position="85"/>
    </location>
</feature>
<keyword evidence="5 7" id="KW-0472">Membrane</keyword>
<dbReference type="Proteomes" id="UP001363622">
    <property type="component" value="Unassembled WGS sequence"/>
</dbReference>
<evidence type="ECO:0000256" key="1">
    <source>
        <dbReference type="ARBA" id="ARBA00004141"/>
    </source>
</evidence>
<feature type="transmembrane region" description="Helical" evidence="7">
    <location>
        <begin position="91"/>
        <end position="109"/>
    </location>
</feature>
<feature type="transmembrane region" description="Helical" evidence="7">
    <location>
        <begin position="351"/>
        <end position="375"/>
    </location>
</feature>
<feature type="transmembrane region" description="Helical" evidence="7">
    <location>
        <begin position="193"/>
        <end position="217"/>
    </location>
</feature>
<feature type="transmembrane region" description="Helical" evidence="7">
    <location>
        <begin position="311"/>
        <end position="330"/>
    </location>
</feature>
<feature type="transmembrane region" description="Helical" evidence="7">
    <location>
        <begin position="237"/>
        <end position="257"/>
    </location>
</feature>
<feature type="transmembrane region" description="Helical" evidence="7">
    <location>
        <begin position="143"/>
        <end position="164"/>
    </location>
</feature>
<evidence type="ECO:0000313" key="10">
    <source>
        <dbReference type="Proteomes" id="UP001363622"/>
    </source>
</evidence>
<dbReference type="PANTHER" id="PTHR22950:SF479">
    <property type="entry name" value="AMINO ACID TRANSPORTER (EUROFUNG)-RELATED"/>
    <property type="match status" value="1"/>
</dbReference>
<feature type="transmembrane region" description="Helical" evidence="7">
    <location>
        <begin position="417"/>
        <end position="440"/>
    </location>
</feature>
<organism evidence="9 10">
    <name type="scientific">Phyllosticta citriasiana</name>
    <dbReference type="NCBI Taxonomy" id="595635"/>
    <lineage>
        <taxon>Eukaryota</taxon>
        <taxon>Fungi</taxon>
        <taxon>Dikarya</taxon>
        <taxon>Ascomycota</taxon>
        <taxon>Pezizomycotina</taxon>
        <taxon>Dothideomycetes</taxon>
        <taxon>Dothideomycetes incertae sedis</taxon>
        <taxon>Botryosphaeriales</taxon>
        <taxon>Phyllostictaceae</taxon>
        <taxon>Phyllosticta</taxon>
    </lineage>
</organism>
<keyword evidence="3 7" id="KW-0812">Transmembrane</keyword>
<evidence type="ECO:0000259" key="8">
    <source>
        <dbReference type="Pfam" id="PF01490"/>
    </source>
</evidence>
<name>A0ABR1KD95_9PEZI</name>
<comment type="similarity">
    <text evidence="2">Belongs to the amino acid/polyamine transporter 2 family.</text>
</comment>
<keyword evidence="10" id="KW-1185">Reference proteome</keyword>
<feature type="domain" description="Amino acid transporter transmembrane" evidence="8">
    <location>
        <begin position="56"/>
        <end position="440"/>
    </location>
</feature>